<organism evidence="1 2">
    <name type="scientific">Paenibacillus popilliae</name>
    <name type="common">Bacillus popilliae</name>
    <dbReference type="NCBI Taxonomy" id="78057"/>
    <lineage>
        <taxon>Bacteria</taxon>
        <taxon>Bacillati</taxon>
        <taxon>Bacillota</taxon>
        <taxon>Bacilli</taxon>
        <taxon>Bacillales</taxon>
        <taxon>Paenibacillaceae</taxon>
        <taxon>Paenibacillus</taxon>
    </lineage>
</organism>
<evidence type="ECO:0000313" key="1">
    <source>
        <dbReference type="EMBL" id="TQR44278.1"/>
    </source>
</evidence>
<gene>
    <name evidence="1" type="ORF">C7Y44_14100</name>
</gene>
<dbReference type="Proteomes" id="UP000316208">
    <property type="component" value="Unassembled WGS sequence"/>
</dbReference>
<keyword evidence="2" id="KW-1185">Reference proteome</keyword>
<dbReference type="EMBL" id="SADY01000004">
    <property type="protein sequence ID" value="TQR44278.1"/>
    <property type="molecule type" value="Genomic_DNA"/>
</dbReference>
<name>A0ABY3AUK6_PAEPP</name>
<evidence type="ECO:0000313" key="2">
    <source>
        <dbReference type="Proteomes" id="UP000316208"/>
    </source>
</evidence>
<comment type="caution">
    <text evidence="1">The sequence shown here is derived from an EMBL/GenBank/DDBJ whole genome shotgun (WGS) entry which is preliminary data.</text>
</comment>
<sequence length="99" mass="10781">MDPFKKPLCLLCRVHAIVQLIIQLSSILYIVTQTGVNLNMIEFIITTNLYKKGGTHAHHCASGSSSLKNVPLAQLVHLRIFGGDHQANSTALSTASKKI</sequence>
<proteinExistence type="predicted"/>
<dbReference type="RefSeq" id="WP_142544421.1">
    <property type="nucleotide sequence ID" value="NZ_SADY01000004.1"/>
</dbReference>
<reference evidence="1 2" key="1">
    <citation type="submission" date="2018-03" db="EMBL/GenBank/DDBJ databases">
        <title>Aerobic endospore-forming bacteria genome sequencing and assembly.</title>
        <authorList>
            <person name="Cavalcante D.A."/>
            <person name="Driks A."/>
            <person name="Putonti C."/>
            <person name="De-Souza M.T."/>
        </authorList>
    </citation>
    <scope>NUCLEOTIDE SEQUENCE [LARGE SCALE GENOMIC DNA]</scope>
    <source>
        <strain evidence="1 2">SDF0028</strain>
    </source>
</reference>
<accession>A0ABY3AUK6</accession>
<protein>
    <submittedName>
        <fullName evidence="1">Uncharacterized protein</fullName>
    </submittedName>
</protein>